<sequence length="136" mass="15497">MGKVILLLSIVLCVTAYTIALPRLEMEEPKYELIRENEALSCKEDSDCPQPKCFQRCSYFACENSICVLKPPKKEACVVGGCSGELCVSEIEDTVSNCLWKEHYRCYAEYGNCIEENGTCKWEETRELQKCIEDES</sequence>
<feature type="signal peptide" evidence="1">
    <location>
        <begin position="1"/>
        <end position="16"/>
    </location>
</feature>
<comment type="caution">
    <text evidence="2">The sequence shown here is derived from an EMBL/GenBank/DDBJ whole genome shotgun (WGS) entry which is preliminary data.</text>
</comment>
<organism evidence="2 3">
    <name type="scientific">Blepharisma stoltei</name>
    <dbReference type="NCBI Taxonomy" id="1481888"/>
    <lineage>
        <taxon>Eukaryota</taxon>
        <taxon>Sar</taxon>
        <taxon>Alveolata</taxon>
        <taxon>Ciliophora</taxon>
        <taxon>Postciliodesmatophora</taxon>
        <taxon>Heterotrichea</taxon>
        <taxon>Heterotrichida</taxon>
        <taxon>Blepharismidae</taxon>
        <taxon>Blepharisma</taxon>
    </lineage>
</organism>
<evidence type="ECO:0000256" key="1">
    <source>
        <dbReference type="SAM" id="SignalP"/>
    </source>
</evidence>
<keyword evidence="1" id="KW-0732">Signal</keyword>
<accession>A0AAU9K2X7</accession>
<protein>
    <submittedName>
        <fullName evidence="2">Uncharacterized protein</fullName>
    </submittedName>
</protein>
<proteinExistence type="predicted"/>
<name>A0AAU9K2X7_9CILI</name>
<evidence type="ECO:0000313" key="3">
    <source>
        <dbReference type="Proteomes" id="UP001162131"/>
    </source>
</evidence>
<feature type="chain" id="PRO_5043370026" evidence="1">
    <location>
        <begin position="17"/>
        <end position="136"/>
    </location>
</feature>
<keyword evidence="3" id="KW-1185">Reference proteome</keyword>
<gene>
    <name evidence="2" type="ORF">BSTOLATCC_MIC45780</name>
</gene>
<dbReference type="AlphaFoldDB" id="A0AAU9K2X7"/>
<reference evidence="2" key="1">
    <citation type="submission" date="2021-09" db="EMBL/GenBank/DDBJ databases">
        <authorList>
            <consortium name="AG Swart"/>
            <person name="Singh M."/>
            <person name="Singh A."/>
            <person name="Seah K."/>
            <person name="Emmerich C."/>
        </authorList>
    </citation>
    <scope>NUCLEOTIDE SEQUENCE</scope>
    <source>
        <strain evidence="2">ATCC30299</strain>
    </source>
</reference>
<dbReference type="EMBL" id="CAJZBQ010000045">
    <property type="protein sequence ID" value="CAG9328326.1"/>
    <property type="molecule type" value="Genomic_DNA"/>
</dbReference>
<dbReference type="Proteomes" id="UP001162131">
    <property type="component" value="Unassembled WGS sequence"/>
</dbReference>
<evidence type="ECO:0000313" key="2">
    <source>
        <dbReference type="EMBL" id="CAG9328326.1"/>
    </source>
</evidence>